<feature type="compositionally biased region" description="Basic residues" evidence="1">
    <location>
        <begin position="37"/>
        <end position="50"/>
    </location>
</feature>
<sequence length="457" mass="52126">MTESTFGFMPLVFFVDDVQHPKSKNSRKRLESTSRSHAARVAHEKRKAVKAKGNPEDACGRNQGPAILRNARMAAVPTSIKIFWHVVVPGVRPMCTIFNTRCLATQEWMGYMAQDVFFHAAAAAMHAAHDPLINREFRTRPSQVIFEHRGKAMAALRRHMARGEDITDAMLLTVCFLALLERRYNEMEAHQLHKQALGSLVASRGGLDALPPYIKCLLMQYEFPWAIETGSSVLPRTQRRQPLYPGGSGSKTLQKQIRSLPEGFAALGLQGKISTHLLLILERFTMYPTKGRELDTENESCKLHIGYVFDDFWDAFPQLSFDERDSQEPSLNNLLFLCLLVYAGLRHSPIPQVNSIVVCMRAALHARLVQCTRLREAAEEECLRWIWAVAVSSWRQRDGTLDQPGFQLLERQRWRLGSSSSEEFEKTLRKFFWDDGLEMTCRQMFQIQGRSDCQPGK</sequence>
<evidence type="ECO:0000313" key="2">
    <source>
        <dbReference type="EMBL" id="RDW67244.1"/>
    </source>
</evidence>
<proteinExistence type="predicted"/>
<dbReference type="STRING" id="1810919.A0A3D8R092"/>
<evidence type="ECO:0000256" key="1">
    <source>
        <dbReference type="SAM" id="MobiDB-lite"/>
    </source>
</evidence>
<dbReference type="PANTHER" id="PTHR37540">
    <property type="entry name" value="TRANSCRIPTION FACTOR (ACR-2), PUTATIVE-RELATED-RELATED"/>
    <property type="match status" value="1"/>
</dbReference>
<dbReference type="PANTHER" id="PTHR37540:SF5">
    <property type="entry name" value="TRANSCRIPTION FACTOR DOMAIN-CONTAINING PROTEIN"/>
    <property type="match status" value="1"/>
</dbReference>
<organism evidence="2 3">
    <name type="scientific">Aspergillus mulundensis</name>
    <dbReference type="NCBI Taxonomy" id="1810919"/>
    <lineage>
        <taxon>Eukaryota</taxon>
        <taxon>Fungi</taxon>
        <taxon>Dikarya</taxon>
        <taxon>Ascomycota</taxon>
        <taxon>Pezizomycotina</taxon>
        <taxon>Eurotiomycetes</taxon>
        <taxon>Eurotiomycetidae</taxon>
        <taxon>Eurotiales</taxon>
        <taxon>Aspergillaceae</taxon>
        <taxon>Aspergillus</taxon>
        <taxon>Aspergillus subgen. Nidulantes</taxon>
    </lineage>
</organism>
<reference evidence="2 3" key="1">
    <citation type="journal article" date="2018" name="IMA Fungus">
        <title>IMA Genome-F 9: Draft genome sequence of Annulohypoxylon stygium, Aspergillus mulundensis, Berkeleyomyces basicola (syn. Thielaviopsis basicola), Ceratocystis smalleyi, two Cercospora beticola strains, Coleophoma cylindrospora, Fusarium fracticaudum, Phialophora cf. hyalina, and Morchella septimelata.</title>
        <authorList>
            <person name="Wingfield B.D."/>
            <person name="Bills G.F."/>
            <person name="Dong Y."/>
            <person name="Huang W."/>
            <person name="Nel W.J."/>
            <person name="Swalarsk-Parry B.S."/>
            <person name="Vaghefi N."/>
            <person name="Wilken P.M."/>
            <person name="An Z."/>
            <person name="de Beer Z.W."/>
            <person name="De Vos L."/>
            <person name="Chen L."/>
            <person name="Duong T.A."/>
            <person name="Gao Y."/>
            <person name="Hammerbacher A."/>
            <person name="Kikkert J.R."/>
            <person name="Li Y."/>
            <person name="Li H."/>
            <person name="Li K."/>
            <person name="Li Q."/>
            <person name="Liu X."/>
            <person name="Ma X."/>
            <person name="Naidoo K."/>
            <person name="Pethybridge S.J."/>
            <person name="Sun J."/>
            <person name="Steenkamp E.T."/>
            <person name="van der Nest M.A."/>
            <person name="van Wyk S."/>
            <person name="Wingfield M.J."/>
            <person name="Xiong C."/>
            <person name="Yue Q."/>
            <person name="Zhang X."/>
        </authorList>
    </citation>
    <scope>NUCLEOTIDE SEQUENCE [LARGE SCALE GENOMIC DNA]</scope>
    <source>
        <strain evidence="2 3">DSM 5745</strain>
    </source>
</reference>
<accession>A0A3D8R092</accession>
<protein>
    <submittedName>
        <fullName evidence="2">Uncharacterized protein</fullName>
    </submittedName>
</protein>
<comment type="caution">
    <text evidence="2">The sequence shown here is derived from an EMBL/GenBank/DDBJ whole genome shotgun (WGS) entry which is preliminary data.</text>
</comment>
<name>A0A3D8R092_9EURO</name>
<dbReference type="GeneID" id="38119480"/>
<dbReference type="OrthoDB" id="4158087at2759"/>
<evidence type="ECO:0000313" key="3">
    <source>
        <dbReference type="Proteomes" id="UP000256690"/>
    </source>
</evidence>
<dbReference type="Proteomes" id="UP000256690">
    <property type="component" value="Unassembled WGS sequence"/>
</dbReference>
<feature type="region of interest" description="Disordered" evidence="1">
    <location>
        <begin position="24"/>
        <end position="62"/>
    </location>
</feature>
<dbReference type="RefSeq" id="XP_026600212.1">
    <property type="nucleotide sequence ID" value="XM_026751126.1"/>
</dbReference>
<gene>
    <name evidence="2" type="ORF">DSM5745_09110</name>
</gene>
<keyword evidence="3" id="KW-1185">Reference proteome</keyword>
<dbReference type="EMBL" id="PVWQ01000012">
    <property type="protein sequence ID" value="RDW67244.1"/>
    <property type="molecule type" value="Genomic_DNA"/>
</dbReference>
<dbReference type="AlphaFoldDB" id="A0A3D8R092"/>